<dbReference type="PANTHER" id="PTHR10791:SF5">
    <property type="entry name" value="SUGAR TRANSPORTER SWEET"/>
    <property type="match status" value="1"/>
</dbReference>
<feature type="transmembrane region" description="Helical" evidence="12">
    <location>
        <begin position="182"/>
        <end position="204"/>
    </location>
</feature>
<dbReference type="PANTHER" id="PTHR10791">
    <property type="entry name" value="RAG1-ACTIVATING PROTEIN 1"/>
    <property type="match status" value="1"/>
</dbReference>
<evidence type="ECO:0000256" key="5">
    <source>
        <dbReference type="ARBA" id="ARBA00022475"/>
    </source>
</evidence>
<evidence type="ECO:0000256" key="6">
    <source>
        <dbReference type="ARBA" id="ARBA00022597"/>
    </source>
</evidence>
<keyword evidence="8" id="KW-0677">Repeat</keyword>
<keyword evidence="11 12" id="KW-0472">Membrane</keyword>
<dbReference type="EMBL" id="KQ982543">
    <property type="protein sequence ID" value="KYQ55392.1"/>
    <property type="molecule type" value="Genomic_DNA"/>
</dbReference>
<protein>
    <recommendedName>
        <fullName evidence="12">Sugar transporter SWEET</fullName>
    </recommendedName>
</protein>
<keyword evidence="4 12" id="KW-0813">Transport</keyword>
<dbReference type="FunFam" id="1.20.1280.290:FF:000004">
    <property type="entry name" value="Sugar transporter SWEET"/>
    <property type="match status" value="1"/>
</dbReference>
<reference evidence="14 15" key="1">
    <citation type="submission" date="2015-09" db="EMBL/GenBank/DDBJ databases">
        <title>Trachymyrmex zeteki WGS genome.</title>
        <authorList>
            <person name="Nygaard S."/>
            <person name="Hu H."/>
            <person name="Boomsma J."/>
            <person name="Zhang G."/>
        </authorList>
    </citation>
    <scope>NUCLEOTIDE SEQUENCE [LARGE SCALE GENOMIC DNA]</scope>
    <source>
        <strain evidence="14">Tzet28-1</strain>
        <tissue evidence="14">Whole body</tissue>
    </source>
</reference>
<evidence type="ECO:0000313" key="14">
    <source>
        <dbReference type="EMBL" id="KYQ55392.1"/>
    </source>
</evidence>
<comment type="similarity">
    <text evidence="3 12">Belongs to the SWEET sugar transporter family.</text>
</comment>
<proteinExistence type="inferred from homology"/>
<evidence type="ECO:0000256" key="1">
    <source>
        <dbReference type="ARBA" id="ARBA00004651"/>
    </source>
</evidence>
<evidence type="ECO:0000256" key="12">
    <source>
        <dbReference type="RuleBase" id="RU910715"/>
    </source>
</evidence>
<dbReference type="GO" id="GO:0051119">
    <property type="term" value="F:sugar transmembrane transporter activity"/>
    <property type="evidence" value="ECO:0007669"/>
    <property type="project" value="InterPro"/>
</dbReference>
<keyword evidence="6 12" id="KW-0762">Sugar transport</keyword>
<dbReference type="Pfam" id="PF03083">
    <property type="entry name" value="MtN3_slv"/>
    <property type="match status" value="1"/>
</dbReference>
<accession>A0A151X4R5</accession>
<evidence type="ECO:0000256" key="9">
    <source>
        <dbReference type="ARBA" id="ARBA00022989"/>
    </source>
</evidence>
<keyword evidence="15" id="KW-1185">Reference proteome</keyword>
<evidence type="ECO:0000256" key="13">
    <source>
        <dbReference type="SAM" id="MobiDB-lite"/>
    </source>
</evidence>
<evidence type="ECO:0000256" key="8">
    <source>
        <dbReference type="ARBA" id="ARBA00022737"/>
    </source>
</evidence>
<evidence type="ECO:0000256" key="3">
    <source>
        <dbReference type="ARBA" id="ARBA00007809"/>
    </source>
</evidence>
<gene>
    <name evidence="14" type="ORF">ALC60_05761</name>
</gene>
<dbReference type="Gene3D" id="1.20.1280.290">
    <property type="match status" value="1"/>
</dbReference>
<feature type="region of interest" description="Disordered" evidence="13">
    <location>
        <begin position="1"/>
        <end position="21"/>
    </location>
</feature>
<dbReference type="GO" id="GO:0005886">
    <property type="term" value="C:plasma membrane"/>
    <property type="evidence" value="ECO:0007669"/>
    <property type="project" value="UniProtKB-SubCell"/>
</dbReference>
<dbReference type="InterPro" id="IPR004316">
    <property type="entry name" value="SWEET_rpt"/>
</dbReference>
<dbReference type="GO" id="GO:0000139">
    <property type="term" value="C:Golgi membrane"/>
    <property type="evidence" value="ECO:0007669"/>
    <property type="project" value="UniProtKB-SubCell"/>
</dbReference>
<keyword evidence="5" id="KW-1003">Cell membrane</keyword>
<comment type="function">
    <text evidence="12">Mediates sugar transport across membranes.</text>
</comment>
<organism evidence="14 15">
    <name type="scientific">Mycetomoellerius zeteki</name>
    <dbReference type="NCBI Taxonomy" id="64791"/>
    <lineage>
        <taxon>Eukaryota</taxon>
        <taxon>Metazoa</taxon>
        <taxon>Ecdysozoa</taxon>
        <taxon>Arthropoda</taxon>
        <taxon>Hexapoda</taxon>
        <taxon>Insecta</taxon>
        <taxon>Pterygota</taxon>
        <taxon>Neoptera</taxon>
        <taxon>Endopterygota</taxon>
        <taxon>Hymenoptera</taxon>
        <taxon>Apocrita</taxon>
        <taxon>Aculeata</taxon>
        <taxon>Formicoidea</taxon>
        <taxon>Formicidae</taxon>
        <taxon>Myrmicinae</taxon>
        <taxon>Mycetomoellerius</taxon>
    </lineage>
</organism>
<evidence type="ECO:0000256" key="4">
    <source>
        <dbReference type="ARBA" id="ARBA00022448"/>
    </source>
</evidence>
<dbReference type="Proteomes" id="UP000075809">
    <property type="component" value="Unassembled WGS sequence"/>
</dbReference>
<keyword evidence="10" id="KW-0333">Golgi apparatus</keyword>
<feature type="transmembrane region" description="Helical" evidence="12">
    <location>
        <begin position="210"/>
        <end position="231"/>
    </location>
</feature>
<dbReference type="AlphaFoldDB" id="A0A151X4R5"/>
<evidence type="ECO:0000256" key="10">
    <source>
        <dbReference type="ARBA" id="ARBA00023034"/>
    </source>
</evidence>
<evidence type="ECO:0000256" key="11">
    <source>
        <dbReference type="ARBA" id="ARBA00023136"/>
    </source>
</evidence>
<name>A0A151X4R5_9HYME</name>
<comment type="subcellular location">
    <subcellularLocation>
        <location evidence="1">Cell membrane</location>
        <topology evidence="1">Multi-pass membrane protein</topology>
    </subcellularLocation>
    <subcellularLocation>
        <location evidence="2">Golgi apparatus membrane</location>
        <topology evidence="2">Multi-pass membrane protein</topology>
    </subcellularLocation>
</comment>
<evidence type="ECO:0000256" key="2">
    <source>
        <dbReference type="ARBA" id="ARBA00004653"/>
    </source>
</evidence>
<evidence type="ECO:0000313" key="15">
    <source>
        <dbReference type="Proteomes" id="UP000075809"/>
    </source>
</evidence>
<keyword evidence="9 12" id="KW-1133">Transmembrane helix</keyword>
<sequence>MPNTRKSVGTARPCRPRKKKFNYNPDKIEAETEYASTSAKKIKDASYDDIEIDVGHNNVIINFLTVFTFLSQCLKCKKCDGDVTFSRTCDRGLGFNLVIKCKCNDKQRVSSSPLVNGAYEINRRLMFVMRILGLGLRSINTFCLKKVLMELSSGFGNGTYYAFITNLLEAAKNVIKTKNTEILPFPLIFMGTLVSFQWLLYGLIIDNVFIIFQNAIGFMLSISQLSLFVIFPSKKSQLELSNEHRKEN</sequence>
<keyword evidence="7 12" id="KW-0812">Transmembrane</keyword>
<dbReference type="InterPro" id="IPR047664">
    <property type="entry name" value="SWEET"/>
</dbReference>
<evidence type="ECO:0000256" key="7">
    <source>
        <dbReference type="ARBA" id="ARBA00022692"/>
    </source>
</evidence>
<comment type="caution">
    <text evidence="12">Lacks conserved residue(s) required for the propagation of feature annotation.</text>
</comment>